<sequence>MPESLAFAAALPAFVFQNVAFDVSVKLVDENKTIVTGGASKELAMTLRFHDSYDIVADQCDMIELQGPAAVDAATGLCHMHVVLKSLTASNDGRPFCLEVRAADGDAESVFSTPLTVVKEKLRITQQPPDVWFKDEGGREKCMTVTLVLEPAPGAVVEDRVIPLDIRLLYESGNPVVNQSILRLFPDMRPNMSRGRVTVSFRIDDVSKNHQGQSFVLEIAPEKQESSLMFQEIAPARTSVIAIRSKRNKRKLTGAAAAAAVTKASPRSVAGTPRANLMMIQPPMSVGPPQQRQHQQARRVMHTTPTNNQYAMVGGHHHAASSGRSGDMGMATWSSHVQQQQQQATTPMHHASSMNASTPMHQTPMSSPTASATTTAVEWRLAGFEINADGSQNVSCPIYRCPQCKRLNDVEMMSNGMAEHSPQCVFASMMYRSQMEGAAAHQQLQQQIQQQQMQLNHQHYLSTNGTPRQYQLQHNPSMHASTAMTMSRPVPAAMSSSSMLSLEVATDMNMQQSYEQDDGSSDNSPKTLAALMSSSQRPVLTISPYMNKVTGSDDGQGGNSNDSASDASPSQQAAGNLFASHAFRNQMEISEVASSHLNATAAKQHHQNAFLEEEKPEHDPSTDDDNSNQYHVSIEDNTATLSVGVGTALFNEMSSMGISLDSFDKSGGNGGSFDANNPLADFTGAIGSNDEDQVFYILARMYTDVQSRKLGLPAFDQFQRMLGFYTESQNDAQTQVLFHALQDVRLPEKEIVDITNRFTQELQQNSDAVHSLPKYQHNVVMLREDALMYYWSQSIQCFGVN</sequence>
<dbReference type="Proteomes" id="UP000019132">
    <property type="component" value="Unassembled WGS sequence"/>
</dbReference>
<proteinExistence type="predicted"/>
<evidence type="ECO:0000313" key="3">
    <source>
        <dbReference type="Proteomes" id="UP000019132"/>
    </source>
</evidence>
<accession>K3XC06</accession>
<reference evidence="3" key="2">
    <citation type="submission" date="2010-04" db="EMBL/GenBank/DDBJ databases">
        <authorList>
            <person name="Buell R."/>
            <person name="Hamilton J."/>
            <person name="Hostetler J."/>
        </authorList>
    </citation>
    <scope>NUCLEOTIDE SEQUENCE [LARGE SCALE GENOMIC DNA]</scope>
    <source>
        <strain evidence="3">DAOM:BR144</strain>
    </source>
</reference>
<dbReference type="AlphaFoldDB" id="K3XC06"/>
<reference evidence="2" key="3">
    <citation type="submission" date="2015-02" db="UniProtKB">
        <authorList>
            <consortium name="EnsemblProtists"/>
        </authorList>
    </citation>
    <scope>IDENTIFICATION</scope>
    <source>
        <strain evidence="2">DAOM BR144</strain>
    </source>
</reference>
<name>K3XC06_GLOUD</name>
<dbReference type="EnsemblProtists" id="PYU1_T014755">
    <property type="protein sequence ID" value="PYU1_T014755"/>
    <property type="gene ID" value="PYU1_G014724"/>
</dbReference>
<keyword evidence="3" id="KW-1185">Reference proteome</keyword>
<evidence type="ECO:0000256" key="1">
    <source>
        <dbReference type="SAM" id="MobiDB-lite"/>
    </source>
</evidence>
<dbReference type="eggNOG" id="ENOG502QVF4">
    <property type="taxonomic scope" value="Eukaryota"/>
</dbReference>
<dbReference type="OMA" id="SPQCVFA"/>
<organism evidence="2 3">
    <name type="scientific">Globisporangium ultimum (strain ATCC 200006 / CBS 805.95 / DAOM BR144)</name>
    <name type="common">Pythium ultimum</name>
    <dbReference type="NCBI Taxonomy" id="431595"/>
    <lineage>
        <taxon>Eukaryota</taxon>
        <taxon>Sar</taxon>
        <taxon>Stramenopiles</taxon>
        <taxon>Oomycota</taxon>
        <taxon>Peronosporomycetes</taxon>
        <taxon>Pythiales</taxon>
        <taxon>Pythiaceae</taxon>
        <taxon>Globisporangium</taxon>
    </lineage>
</organism>
<dbReference type="EMBL" id="ADOS01001599">
    <property type="status" value="NOT_ANNOTATED_CDS"/>
    <property type="molecule type" value="Genomic_DNA"/>
</dbReference>
<evidence type="ECO:0000313" key="2">
    <source>
        <dbReference type="EnsemblProtists" id="PYU1_T014755"/>
    </source>
</evidence>
<feature type="compositionally biased region" description="Low complexity" evidence="1">
    <location>
        <begin position="559"/>
        <end position="572"/>
    </location>
</feature>
<reference evidence="3" key="1">
    <citation type="journal article" date="2010" name="Genome Biol.">
        <title>Genome sequence of the necrotrophic plant pathogen Pythium ultimum reveals original pathogenicity mechanisms and effector repertoire.</title>
        <authorList>
            <person name="Levesque C.A."/>
            <person name="Brouwer H."/>
            <person name="Cano L."/>
            <person name="Hamilton J.P."/>
            <person name="Holt C."/>
            <person name="Huitema E."/>
            <person name="Raffaele S."/>
            <person name="Robideau G.P."/>
            <person name="Thines M."/>
            <person name="Win J."/>
            <person name="Zerillo M.M."/>
            <person name="Beakes G.W."/>
            <person name="Boore J.L."/>
            <person name="Busam D."/>
            <person name="Dumas B."/>
            <person name="Ferriera S."/>
            <person name="Fuerstenberg S.I."/>
            <person name="Gachon C.M."/>
            <person name="Gaulin E."/>
            <person name="Govers F."/>
            <person name="Grenville-Briggs L."/>
            <person name="Horner N."/>
            <person name="Hostetler J."/>
            <person name="Jiang R.H."/>
            <person name="Johnson J."/>
            <person name="Krajaejun T."/>
            <person name="Lin H."/>
            <person name="Meijer H.J."/>
            <person name="Moore B."/>
            <person name="Morris P."/>
            <person name="Phuntmart V."/>
            <person name="Puiu D."/>
            <person name="Shetty J."/>
            <person name="Stajich J.E."/>
            <person name="Tripathy S."/>
            <person name="Wawra S."/>
            <person name="van West P."/>
            <person name="Whitty B.R."/>
            <person name="Coutinho P.M."/>
            <person name="Henrissat B."/>
            <person name="Martin F."/>
            <person name="Thomas P.D."/>
            <person name="Tyler B.M."/>
            <person name="De Vries R.P."/>
            <person name="Kamoun S."/>
            <person name="Yandell M."/>
            <person name="Tisserat N."/>
            <person name="Buell C.R."/>
        </authorList>
    </citation>
    <scope>NUCLEOTIDE SEQUENCE</scope>
    <source>
        <strain evidence="3">DAOM:BR144</strain>
    </source>
</reference>
<feature type="region of interest" description="Disordered" evidence="1">
    <location>
        <begin position="338"/>
        <end position="369"/>
    </location>
</feature>
<protein>
    <submittedName>
        <fullName evidence="2">Uncharacterized protein</fullName>
    </submittedName>
</protein>
<feature type="compositionally biased region" description="Polar residues" evidence="1">
    <location>
        <begin position="352"/>
        <end position="361"/>
    </location>
</feature>
<feature type="region of interest" description="Disordered" evidence="1">
    <location>
        <begin position="545"/>
        <end position="572"/>
    </location>
</feature>
<dbReference type="VEuPathDB" id="FungiDB:PYU1_G014724"/>
<dbReference type="HOGENOM" id="CLU_011315_0_0_1"/>
<dbReference type="InParanoid" id="K3XC06"/>